<feature type="compositionally biased region" description="Basic and acidic residues" evidence="9">
    <location>
        <begin position="259"/>
        <end position="271"/>
    </location>
</feature>
<dbReference type="InterPro" id="IPR027329">
    <property type="entry name" value="TPX2_C"/>
</dbReference>
<feature type="domain" description="TPX2 C-terminal" evidence="10">
    <location>
        <begin position="677"/>
        <end position="745"/>
    </location>
</feature>
<keyword evidence="6" id="KW-0206">Cytoskeleton</keyword>
<feature type="coiled-coil region" evidence="8">
    <location>
        <begin position="688"/>
        <end position="715"/>
    </location>
</feature>
<feature type="region of interest" description="Disordered" evidence="9">
    <location>
        <begin position="590"/>
        <end position="611"/>
    </location>
</feature>
<evidence type="ECO:0000259" key="10">
    <source>
        <dbReference type="Pfam" id="PF06886"/>
    </source>
</evidence>
<evidence type="ECO:0000256" key="7">
    <source>
        <dbReference type="ARBA" id="ARBA00023242"/>
    </source>
</evidence>
<evidence type="ECO:0000259" key="11">
    <source>
        <dbReference type="Pfam" id="PF12214"/>
    </source>
</evidence>
<feature type="non-terminal residue" evidence="12">
    <location>
        <position position="745"/>
    </location>
</feature>
<gene>
    <name evidence="12" type="ORF">HAX54_044055</name>
</gene>
<evidence type="ECO:0000256" key="4">
    <source>
        <dbReference type="ARBA" id="ARBA00022490"/>
    </source>
</evidence>
<evidence type="ECO:0000313" key="13">
    <source>
        <dbReference type="Proteomes" id="UP000823775"/>
    </source>
</evidence>
<dbReference type="Proteomes" id="UP000823775">
    <property type="component" value="Unassembled WGS sequence"/>
</dbReference>
<comment type="caution">
    <text evidence="12">The sequence shown here is derived from an EMBL/GenBank/DDBJ whole genome shotgun (WGS) entry which is preliminary data.</text>
</comment>
<evidence type="ECO:0000313" key="12">
    <source>
        <dbReference type="EMBL" id="MCE2056107.1"/>
    </source>
</evidence>
<name>A0ABS8W214_DATST</name>
<proteinExistence type="inferred from homology"/>
<evidence type="ECO:0000256" key="8">
    <source>
        <dbReference type="SAM" id="Coils"/>
    </source>
</evidence>
<evidence type="ECO:0000256" key="1">
    <source>
        <dbReference type="ARBA" id="ARBA00004123"/>
    </source>
</evidence>
<accession>A0ABS8W214</accession>
<dbReference type="PANTHER" id="PTHR14326:SF46">
    <property type="entry name" value="TPX2 C-TERMINAL DOMAIN-CONTAINING PROTEIN"/>
    <property type="match status" value="1"/>
</dbReference>
<keyword evidence="5" id="KW-0493">Microtubule</keyword>
<evidence type="ECO:0008006" key="14">
    <source>
        <dbReference type="Google" id="ProtNLM"/>
    </source>
</evidence>
<keyword evidence="13" id="KW-1185">Reference proteome</keyword>
<keyword evidence="4" id="KW-0963">Cytoplasm</keyword>
<feature type="domain" description="TPX2 central" evidence="11">
    <location>
        <begin position="446"/>
        <end position="494"/>
    </location>
</feature>
<feature type="region of interest" description="Disordered" evidence="9">
    <location>
        <begin position="74"/>
        <end position="300"/>
    </location>
</feature>
<organism evidence="12 13">
    <name type="scientific">Datura stramonium</name>
    <name type="common">Jimsonweed</name>
    <name type="synonym">Common thornapple</name>
    <dbReference type="NCBI Taxonomy" id="4076"/>
    <lineage>
        <taxon>Eukaryota</taxon>
        <taxon>Viridiplantae</taxon>
        <taxon>Streptophyta</taxon>
        <taxon>Embryophyta</taxon>
        <taxon>Tracheophyta</taxon>
        <taxon>Spermatophyta</taxon>
        <taxon>Magnoliopsida</taxon>
        <taxon>eudicotyledons</taxon>
        <taxon>Gunneridae</taxon>
        <taxon>Pentapetalae</taxon>
        <taxon>asterids</taxon>
        <taxon>lamiids</taxon>
        <taxon>Solanales</taxon>
        <taxon>Solanaceae</taxon>
        <taxon>Solanoideae</taxon>
        <taxon>Datureae</taxon>
        <taxon>Datura</taxon>
    </lineage>
</organism>
<dbReference type="InterPro" id="IPR027330">
    <property type="entry name" value="TPX2_central_dom"/>
</dbReference>
<keyword evidence="7" id="KW-0539">Nucleus</keyword>
<protein>
    <recommendedName>
        <fullName evidence="14">Protein TPX2-like</fullName>
    </recommendedName>
</protein>
<sequence length="745" mass="85336">MADGKDDPNFVTDEIYEFSAPRFYDFINGETEEDMRKAELWFDITSSYAPSPCMPRIKTSRSVQVEIPCDFTEGHKLQSNRRPAAEVVEEVTPDDNKPAAKILSSEVKEEVTPNENKPAAEVLSSEVKEEVIPNKNKPAAKVLSSDVKEEATPNEEIVVELNGSLPNPESVEKQPTSQEICTPRPPPTMSKKIDPRKTDSNNQKTAKKISSLLRNPSALKSKTLPVKSANPSSMRKQAIMTSAVGTPNFGQENQAIKRQKLESGKAKKILDVKPQNLPHKTKPGANGSTFSSAAKTRKEDRKMYIREPVPQFISTAEMMKKFQCSTREMSLSCMSSSTSHRKPNKLTLTAPKEPEFETAQRVRPTTVKSSAELEEEMMAKIPKFKARPLNKKILEAPNLPTLPKSRPQLPEFKEFHLKTMARANQNAETSSVFSMESTQSHQWKPHLTAPKSPVLQTSLRARPPQIKSSEELEKEELEKIPKFKARPFNKKIFESKGDLGMFCNTKKQVTVPEEFHFATDERIPPPANVTDLFDKLSLNSEPRNEKTIPRNTRPNPFHLYTEERGAEKERKLFTELLQKQIEEEKSRVPKATPYPYTTDYPVIPPKPEPKHCTKPEPFQLESLVRHEREMQRELEERQRLEKEEEMMRNFKAHPVLIEDPIPVPEKIRKPLTQVQGFNLHVDHRATDRAEFDKKIKEKEMMYQRYREEAEAARMMEEEMALKQLRRTLVPHARPVPKFDHPFLPQ</sequence>
<comment type="subcellular location">
    <subcellularLocation>
        <location evidence="2">Cytoplasm</location>
        <location evidence="2">Cytoskeleton</location>
        <location evidence="2">Spindle</location>
    </subcellularLocation>
    <subcellularLocation>
        <location evidence="1">Nucleus</location>
    </subcellularLocation>
</comment>
<dbReference type="Pfam" id="PF06886">
    <property type="entry name" value="TPX2"/>
    <property type="match status" value="1"/>
</dbReference>
<evidence type="ECO:0000256" key="6">
    <source>
        <dbReference type="ARBA" id="ARBA00023212"/>
    </source>
</evidence>
<evidence type="ECO:0000256" key="9">
    <source>
        <dbReference type="SAM" id="MobiDB-lite"/>
    </source>
</evidence>
<feature type="domain" description="TPX2 central" evidence="11">
    <location>
        <begin position="347"/>
        <end position="437"/>
    </location>
</feature>
<keyword evidence="8" id="KW-0175">Coiled coil</keyword>
<evidence type="ECO:0000256" key="5">
    <source>
        <dbReference type="ARBA" id="ARBA00022701"/>
    </source>
</evidence>
<dbReference type="PANTHER" id="PTHR14326">
    <property type="entry name" value="TARGETING PROTEIN FOR XKLP2"/>
    <property type="match status" value="1"/>
</dbReference>
<reference evidence="12 13" key="1">
    <citation type="journal article" date="2021" name="BMC Genomics">
        <title>Datura genome reveals duplications of psychoactive alkaloid biosynthetic genes and high mutation rate following tissue culture.</title>
        <authorList>
            <person name="Rajewski A."/>
            <person name="Carter-House D."/>
            <person name="Stajich J."/>
            <person name="Litt A."/>
        </authorList>
    </citation>
    <scope>NUCLEOTIDE SEQUENCE [LARGE SCALE GENOMIC DNA]</scope>
    <source>
        <strain evidence="12">AR-01</strain>
    </source>
</reference>
<comment type="similarity">
    <text evidence="3">Belongs to the TPX2 family.</text>
</comment>
<feature type="compositionally biased region" description="Polar residues" evidence="9">
    <location>
        <begin position="229"/>
        <end position="256"/>
    </location>
</feature>
<evidence type="ECO:0000256" key="2">
    <source>
        <dbReference type="ARBA" id="ARBA00004186"/>
    </source>
</evidence>
<evidence type="ECO:0000256" key="3">
    <source>
        <dbReference type="ARBA" id="ARBA00005885"/>
    </source>
</evidence>
<dbReference type="Pfam" id="PF12214">
    <property type="entry name" value="TPX2_importin"/>
    <property type="match status" value="2"/>
</dbReference>
<dbReference type="EMBL" id="JACEIK010006676">
    <property type="protein sequence ID" value="MCE2056107.1"/>
    <property type="molecule type" value="Genomic_DNA"/>
</dbReference>
<dbReference type="InterPro" id="IPR009675">
    <property type="entry name" value="TPX2_fam"/>
</dbReference>